<dbReference type="AlphaFoldDB" id="A0A849C4P5"/>
<proteinExistence type="predicted"/>
<organism evidence="1 2">
    <name type="scientific">Nocardia uniformis</name>
    <dbReference type="NCBI Taxonomy" id="53432"/>
    <lineage>
        <taxon>Bacteria</taxon>
        <taxon>Bacillati</taxon>
        <taxon>Actinomycetota</taxon>
        <taxon>Actinomycetes</taxon>
        <taxon>Mycobacteriales</taxon>
        <taxon>Nocardiaceae</taxon>
        <taxon>Nocardia</taxon>
    </lineage>
</organism>
<keyword evidence="2" id="KW-1185">Reference proteome</keyword>
<name>A0A849C4P5_9NOCA</name>
<dbReference type="RefSeq" id="WP_157552346.1">
    <property type="nucleotide sequence ID" value="NZ_JABELX010000011.1"/>
</dbReference>
<evidence type="ECO:0000313" key="1">
    <source>
        <dbReference type="EMBL" id="NNH73683.1"/>
    </source>
</evidence>
<dbReference type="Proteomes" id="UP000586827">
    <property type="component" value="Unassembled WGS sequence"/>
</dbReference>
<accession>A0A849C4P5</accession>
<protein>
    <submittedName>
        <fullName evidence="1">Uncharacterized protein</fullName>
    </submittedName>
</protein>
<gene>
    <name evidence="1" type="ORF">HLB23_28170</name>
</gene>
<sequence length="107" mass="11473">MSNSALPLHIPDQLGAPTYFELSVETLYALREGIRQWADAEPDKTSRSEIGVARSVDVPAARALTRAEAVAALRATEKAADAELHAAPTFPSVWLIGRAGKDMVCNV</sequence>
<reference evidence="1 2" key="1">
    <citation type="submission" date="2020-05" db="EMBL/GenBank/DDBJ databases">
        <title>MicrobeNet Type strains.</title>
        <authorList>
            <person name="Nicholson A.C."/>
        </authorList>
    </citation>
    <scope>NUCLEOTIDE SEQUENCE [LARGE SCALE GENOMIC DNA]</scope>
    <source>
        <strain evidence="1 2">JCM 3224</strain>
    </source>
</reference>
<comment type="caution">
    <text evidence="1">The sequence shown here is derived from an EMBL/GenBank/DDBJ whole genome shotgun (WGS) entry which is preliminary data.</text>
</comment>
<dbReference type="EMBL" id="JABELX010000011">
    <property type="protein sequence ID" value="NNH73683.1"/>
    <property type="molecule type" value="Genomic_DNA"/>
</dbReference>
<evidence type="ECO:0000313" key="2">
    <source>
        <dbReference type="Proteomes" id="UP000586827"/>
    </source>
</evidence>